<reference evidence="2 3" key="1">
    <citation type="submission" date="2024-02" db="EMBL/GenBank/DDBJ databases">
        <title>De novo assembly and annotation of 12 fungi associated with fruit tree decline syndrome in Ontario, Canada.</title>
        <authorList>
            <person name="Sulman M."/>
            <person name="Ellouze W."/>
            <person name="Ilyukhin E."/>
        </authorList>
    </citation>
    <scope>NUCLEOTIDE SEQUENCE [LARGE SCALE GENOMIC DNA]</scope>
    <source>
        <strain evidence="2 3">M97-236</strain>
    </source>
</reference>
<keyword evidence="3" id="KW-1185">Reference proteome</keyword>
<protein>
    <submittedName>
        <fullName evidence="2">Uncharacterized protein</fullName>
    </submittedName>
</protein>
<accession>A0ABR3R4P8</accession>
<name>A0ABR3R4P8_9PLEO</name>
<dbReference type="Proteomes" id="UP001521222">
    <property type="component" value="Unassembled WGS sequence"/>
</dbReference>
<evidence type="ECO:0000313" key="2">
    <source>
        <dbReference type="EMBL" id="KAL1599406.1"/>
    </source>
</evidence>
<gene>
    <name evidence="2" type="ORF">SLS59_006424</name>
</gene>
<feature type="compositionally biased region" description="Basic and acidic residues" evidence="1">
    <location>
        <begin position="222"/>
        <end position="231"/>
    </location>
</feature>
<sequence>MTQSSQLSSGGADYFTHHPRSFLSAHTDFDEKLSSPSTPPQRGRAPTRLLGYEQPIFQVVPNDRPRVPRTRTLVRFLLLCTLALLCTLGWRCESVGCSGRGGGGLVGGDYVGGGSVTQGVDLSRIWDKESWGGERQDGSQGEGSSTLDAFRHIDEEGELVEMEVVEGDNEEEGTGEVGWDESMDADEGEGGGSESGDESKEEGDEEEPEAQTTSQDEGATVAEEKPEESHGAYESTSDEAVGGSVGEMTGPGKGGVEAVAADADAGVQGTAQDAMPVAQEGRKVGQKLRSWLGSMDGLW</sequence>
<proteinExistence type="predicted"/>
<feature type="compositionally biased region" description="Gly residues" evidence="1">
    <location>
        <begin position="243"/>
        <end position="255"/>
    </location>
</feature>
<comment type="caution">
    <text evidence="2">The sequence shown here is derived from an EMBL/GenBank/DDBJ whole genome shotgun (WGS) entry which is preliminary data.</text>
</comment>
<feature type="region of interest" description="Disordered" evidence="1">
    <location>
        <begin position="161"/>
        <end position="258"/>
    </location>
</feature>
<evidence type="ECO:0000313" key="3">
    <source>
        <dbReference type="Proteomes" id="UP001521222"/>
    </source>
</evidence>
<feature type="compositionally biased region" description="Acidic residues" evidence="1">
    <location>
        <begin position="161"/>
        <end position="209"/>
    </location>
</feature>
<organism evidence="2 3">
    <name type="scientific">Nothophoma quercina</name>
    <dbReference type="NCBI Taxonomy" id="749835"/>
    <lineage>
        <taxon>Eukaryota</taxon>
        <taxon>Fungi</taxon>
        <taxon>Dikarya</taxon>
        <taxon>Ascomycota</taxon>
        <taxon>Pezizomycotina</taxon>
        <taxon>Dothideomycetes</taxon>
        <taxon>Pleosporomycetidae</taxon>
        <taxon>Pleosporales</taxon>
        <taxon>Pleosporineae</taxon>
        <taxon>Didymellaceae</taxon>
        <taxon>Nothophoma</taxon>
    </lineage>
</organism>
<dbReference type="EMBL" id="JAKIXB020000020">
    <property type="protein sequence ID" value="KAL1599406.1"/>
    <property type="molecule type" value="Genomic_DNA"/>
</dbReference>
<evidence type="ECO:0000256" key="1">
    <source>
        <dbReference type="SAM" id="MobiDB-lite"/>
    </source>
</evidence>